<name>A0A5Q2RJB2_9ACTN</name>
<accession>A0A5Q2RJB2</accession>
<dbReference type="EMBL" id="CP045851">
    <property type="protein sequence ID" value="QGG94476.1"/>
    <property type="molecule type" value="Genomic_DNA"/>
</dbReference>
<evidence type="ECO:0000313" key="2">
    <source>
        <dbReference type="Proteomes" id="UP000334019"/>
    </source>
</evidence>
<sequence length="214" mass="22444">MPIRRLVLTSSHIEFSGGTARFRLPGVYGSAAASAALDQPANPEVFRRLFPEHAPQLGDDLRTRPVTHVVTEPAHVSDAAIAVPLRGQMLENLVVVVPGADIAFGGALCAFGVTPAAYDGDPAAWADALDDVVELAPIIVPGHGPIGGEEEVRALQAYLRACVAAEGDVAALEDGPWSEWPGREWDVVNVERAALLAEGDPSPPPTLLARLGLT</sequence>
<dbReference type="AlphaFoldDB" id="A0A5Q2RJB2"/>
<reference evidence="1 2" key="1">
    <citation type="submission" date="2019-11" db="EMBL/GenBank/DDBJ databases">
        <authorList>
            <person name="He Y."/>
        </authorList>
    </citation>
    <scope>NUCLEOTIDE SEQUENCE [LARGE SCALE GENOMIC DNA]</scope>
    <source>
        <strain evidence="1 2">SCSIO 58843</strain>
    </source>
</reference>
<dbReference type="Proteomes" id="UP000334019">
    <property type="component" value="Chromosome"/>
</dbReference>
<dbReference type="InterPro" id="IPR036866">
    <property type="entry name" value="RibonucZ/Hydroxyglut_hydro"/>
</dbReference>
<dbReference type="Gene3D" id="3.60.15.10">
    <property type="entry name" value="Ribonuclease Z/Hydroxyacylglutathione hydrolase-like"/>
    <property type="match status" value="1"/>
</dbReference>
<proteinExistence type="predicted"/>
<dbReference type="SUPFAM" id="SSF56281">
    <property type="entry name" value="Metallo-hydrolase/oxidoreductase"/>
    <property type="match status" value="1"/>
</dbReference>
<dbReference type="KEGG" id="atq:GH723_04805"/>
<organism evidence="1 2">
    <name type="scientific">Actinomarinicola tropica</name>
    <dbReference type="NCBI Taxonomy" id="2789776"/>
    <lineage>
        <taxon>Bacteria</taxon>
        <taxon>Bacillati</taxon>
        <taxon>Actinomycetota</taxon>
        <taxon>Acidimicrobiia</taxon>
        <taxon>Acidimicrobiales</taxon>
        <taxon>Iamiaceae</taxon>
        <taxon>Actinomarinicola</taxon>
    </lineage>
</organism>
<evidence type="ECO:0000313" key="1">
    <source>
        <dbReference type="EMBL" id="QGG94476.1"/>
    </source>
</evidence>
<evidence type="ECO:0008006" key="3">
    <source>
        <dbReference type="Google" id="ProtNLM"/>
    </source>
</evidence>
<keyword evidence="2" id="KW-1185">Reference proteome</keyword>
<protein>
    <recommendedName>
        <fullName evidence="3">MBL fold metallo-hydrolase</fullName>
    </recommendedName>
</protein>
<gene>
    <name evidence="1" type="ORF">GH723_04805</name>
</gene>